<keyword evidence="2" id="KW-1185">Reference proteome</keyword>
<dbReference type="GO" id="GO:0070573">
    <property type="term" value="F:metallodipeptidase activity"/>
    <property type="evidence" value="ECO:0007669"/>
    <property type="project" value="InterPro"/>
</dbReference>
<dbReference type="AlphaFoldDB" id="A0A4R7J7H6"/>
<dbReference type="InterPro" id="IPR032466">
    <property type="entry name" value="Metal_Hydrolase"/>
</dbReference>
<dbReference type="EMBL" id="SOAW01000001">
    <property type="protein sequence ID" value="TDT32437.1"/>
    <property type="molecule type" value="Genomic_DNA"/>
</dbReference>
<evidence type="ECO:0000313" key="2">
    <source>
        <dbReference type="Proteomes" id="UP000295371"/>
    </source>
</evidence>
<dbReference type="CDD" id="cd01301">
    <property type="entry name" value="rDP_like"/>
    <property type="match status" value="1"/>
</dbReference>
<dbReference type="InterPro" id="IPR008257">
    <property type="entry name" value="Pept_M19"/>
</dbReference>
<dbReference type="GO" id="GO:0006508">
    <property type="term" value="P:proteolysis"/>
    <property type="evidence" value="ECO:0007669"/>
    <property type="project" value="InterPro"/>
</dbReference>
<accession>A0A4R7J7H6</accession>
<dbReference type="OrthoDB" id="9804920at2"/>
<dbReference type="Proteomes" id="UP000295371">
    <property type="component" value="Unassembled WGS sequence"/>
</dbReference>
<dbReference type="PROSITE" id="PS51365">
    <property type="entry name" value="RENAL_DIPEPTIDASE_2"/>
    <property type="match status" value="1"/>
</dbReference>
<dbReference type="Gene3D" id="3.20.20.140">
    <property type="entry name" value="Metal-dependent hydrolases"/>
    <property type="match status" value="1"/>
</dbReference>
<evidence type="ECO:0000313" key="1">
    <source>
        <dbReference type="EMBL" id="TDT32437.1"/>
    </source>
</evidence>
<dbReference type="PANTHER" id="PTHR10443:SF12">
    <property type="entry name" value="DIPEPTIDASE"/>
    <property type="match status" value="1"/>
</dbReference>
<organism evidence="1 2">
    <name type="scientific">Naumannella halotolerans</name>
    <dbReference type="NCBI Taxonomy" id="993414"/>
    <lineage>
        <taxon>Bacteria</taxon>
        <taxon>Bacillati</taxon>
        <taxon>Actinomycetota</taxon>
        <taxon>Actinomycetes</taxon>
        <taxon>Propionibacteriales</taxon>
        <taxon>Propionibacteriaceae</taxon>
        <taxon>Naumannella</taxon>
    </lineage>
</organism>
<dbReference type="PANTHER" id="PTHR10443">
    <property type="entry name" value="MICROSOMAL DIPEPTIDASE"/>
    <property type="match status" value="1"/>
</dbReference>
<protein>
    <submittedName>
        <fullName evidence="1">Membrane dipeptidase</fullName>
    </submittedName>
</protein>
<gene>
    <name evidence="1" type="ORF">CLV29_0011</name>
</gene>
<reference evidence="1 2" key="1">
    <citation type="submission" date="2019-03" db="EMBL/GenBank/DDBJ databases">
        <title>Genomic Encyclopedia of Archaeal and Bacterial Type Strains, Phase II (KMG-II): from individual species to whole genera.</title>
        <authorList>
            <person name="Goeker M."/>
        </authorList>
    </citation>
    <scope>NUCLEOTIDE SEQUENCE [LARGE SCALE GENOMIC DNA]</scope>
    <source>
        <strain evidence="1 2">DSM 24323</strain>
    </source>
</reference>
<dbReference type="Pfam" id="PF01244">
    <property type="entry name" value="Peptidase_M19"/>
    <property type="match status" value="1"/>
</dbReference>
<comment type="caution">
    <text evidence="1">The sequence shown here is derived from an EMBL/GenBank/DDBJ whole genome shotgun (WGS) entry which is preliminary data.</text>
</comment>
<sequence length="371" mass="40240">MGPVSEALFPVIDGHNDLPWALRGDSYDLDKVDIARPQPQLNTDLIRAKQGGLAAQFWSVYVPSALPEPEAVTATLEQIDAVFSIAERYPDDLHLVRTPDELDAALADWRPGGPIASLMGAEGGHSINNSLAVLRNLHRLGVRYLTLTHNDNTDWADSATDEPVHGGLTDFGRQVVAEMNRIGMMVDLSHVADTTMNDALDVTTAPVIFSHSSARAVCDHPRNVPDQVLQRLPGNGGLCMITFVPYFISTTVRAWALRRSEGAEQAGIDPKDWPAMDEFAKTWPEPTPESTIADVVAHLNHAREVVGIDHIGLGGDYDGTDAFPDGMDDVSGYPALMGALLDEGWSAAELNKLTHRNLQRVFRDVTDAAAG</sequence>
<proteinExistence type="predicted"/>
<name>A0A4R7J7H6_9ACTN</name>
<dbReference type="SUPFAM" id="SSF51556">
    <property type="entry name" value="Metallo-dependent hydrolases"/>
    <property type="match status" value="1"/>
</dbReference>